<organism evidence="1 2">
    <name type="scientific">Leersia perrieri</name>
    <dbReference type="NCBI Taxonomy" id="77586"/>
    <lineage>
        <taxon>Eukaryota</taxon>
        <taxon>Viridiplantae</taxon>
        <taxon>Streptophyta</taxon>
        <taxon>Embryophyta</taxon>
        <taxon>Tracheophyta</taxon>
        <taxon>Spermatophyta</taxon>
        <taxon>Magnoliopsida</taxon>
        <taxon>Liliopsida</taxon>
        <taxon>Poales</taxon>
        <taxon>Poaceae</taxon>
        <taxon>BOP clade</taxon>
        <taxon>Oryzoideae</taxon>
        <taxon>Oryzeae</taxon>
        <taxon>Oryzinae</taxon>
        <taxon>Leersia</taxon>
    </lineage>
</organism>
<dbReference type="Proteomes" id="UP000032180">
    <property type="component" value="Chromosome 7"/>
</dbReference>
<dbReference type="AlphaFoldDB" id="A0A0D9WYE8"/>
<reference evidence="2" key="2">
    <citation type="submission" date="2013-12" db="EMBL/GenBank/DDBJ databases">
        <authorList>
            <person name="Yu Y."/>
            <person name="Lee S."/>
            <person name="de Baynast K."/>
            <person name="Wissotski M."/>
            <person name="Liu L."/>
            <person name="Talag J."/>
            <person name="Goicoechea J."/>
            <person name="Angelova A."/>
            <person name="Jetty R."/>
            <person name="Kudrna D."/>
            <person name="Golser W."/>
            <person name="Rivera L."/>
            <person name="Zhang J."/>
            <person name="Wing R."/>
        </authorList>
    </citation>
    <scope>NUCLEOTIDE SEQUENCE</scope>
</reference>
<dbReference type="Gramene" id="LPERR07G10830.1">
    <property type="protein sequence ID" value="LPERR07G10830.1"/>
    <property type="gene ID" value="LPERR07G10830"/>
</dbReference>
<dbReference type="HOGENOM" id="CLU_2964175_0_0_1"/>
<accession>A0A0D9WYE8</accession>
<reference evidence="1 2" key="1">
    <citation type="submission" date="2012-08" db="EMBL/GenBank/DDBJ databases">
        <title>Oryza genome evolution.</title>
        <authorList>
            <person name="Wing R.A."/>
        </authorList>
    </citation>
    <scope>NUCLEOTIDE SEQUENCE</scope>
</reference>
<protein>
    <submittedName>
        <fullName evidence="1">Uncharacterized protein</fullName>
    </submittedName>
</protein>
<keyword evidence="2" id="KW-1185">Reference proteome</keyword>
<reference evidence="1" key="3">
    <citation type="submission" date="2015-04" db="UniProtKB">
        <authorList>
            <consortium name="EnsemblPlants"/>
        </authorList>
    </citation>
    <scope>IDENTIFICATION</scope>
</reference>
<name>A0A0D9WYE8_9ORYZ</name>
<evidence type="ECO:0000313" key="2">
    <source>
        <dbReference type="Proteomes" id="UP000032180"/>
    </source>
</evidence>
<evidence type="ECO:0000313" key="1">
    <source>
        <dbReference type="EnsemblPlants" id="LPERR07G10830.1"/>
    </source>
</evidence>
<proteinExistence type="predicted"/>
<sequence length="59" mass="6857">MLQTLLSPLKRYHILSKLLWLARESFGLATAWLSHQKTGIFSVLMLQWLVQACINFLVK</sequence>
<dbReference type="EnsemblPlants" id="LPERR07G10830.1">
    <property type="protein sequence ID" value="LPERR07G10830.1"/>
    <property type="gene ID" value="LPERR07G10830"/>
</dbReference>